<evidence type="ECO:0000313" key="3">
    <source>
        <dbReference type="EMBL" id="SOD93876.1"/>
    </source>
</evidence>
<keyword evidence="4" id="KW-1185">Reference proteome</keyword>
<sequence>MALNGNVVGTMEILLVEDNPGDARLAAEAFKEGNIPTQLHVVQDGIEAMSFLRRETPYGEVPRPDLVLLDLNLPRKDGREVLAEIKEDPHLRRIPVIVLTTSQAETDISRSYELHANCYIVKPVDFDRFIDVVRGIEDFWCSLVKLPPTG</sequence>
<reference evidence="3 4" key="1">
    <citation type="submission" date="2017-09" db="EMBL/GenBank/DDBJ databases">
        <authorList>
            <person name="Ehlers B."/>
            <person name="Leendertz F.H."/>
        </authorList>
    </citation>
    <scope>NUCLEOTIDE SEQUENCE [LARGE SCALE GENOMIC DNA]</scope>
    <source>
        <strain evidence="3 4">USBA 140</strain>
    </source>
</reference>
<dbReference type="SMART" id="SM00448">
    <property type="entry name" value="REC"/>
    <property type="match status" value="1"/>
</dbReference>
<dbReference type="PANTHER" id="PTHR44520">
    <property type="entry name" value="RESPONSE REGULATOR RCP1-RELATED"/>
    <property type="match status" value="1"/>
</dbReference>
<evidence type="ECO:0000259" key="2">
    <source>
        <dbReference type="PROSITE" id="PS50110"/>
    </source>
</evidence>
<feature type="modified residue" description="4-aspartylphosphate" evidence="1">
    <location>
        <position position="70"/>
    </location>
</feature>
<dbReference type="EMBL" id="OCNJ01000003">
    <property type="protein sequence ID" value="SOD93876.1"/>
    <property type="molecule type" value="Genomic_DNA"/>
</dbReference>
<dbReference type="AlphaFoldDB" id="A0A286GF68"/>
<proteinExistence type="predicted"/>
<evidence type="ECO:0000256" key="1">
    <source>
        <dbReference type="PROSITE-ProRule" id="PRU00169"/>
    </source>
</evidence>
<name>A0A286GF68_9PROT</name>
<dbReference type="CDD" id="cd17557">
    <property type="entry name" value="REC_Rcp-like"/>
    <property type="match status" value="1"/>
</dbReference>
<gene>
    <name evidence="3" type="ORF">SAMN05421508_103243</name>
</gene>
<dbReference type="Pfam" id="PF00072">
    <property type="entry name" value="Response_reg"/>
    <property type="match status" value="1"/>
</dbReference>
<dbReference type="PROSITE" id="PS50110">
    <property type="entry name" value="RESPONSE_REGULATORY"/>
    <property type="match status" value="1"/>
</dbReference>
<dbReference type="Gene3D" id="3.40.50.2300">
    <property type="match status" value="1"/>
</dbReference>
<dbReference type="PANTHER" id="PTHR44520:SF2">
    <property type="entry name" value="RESPONSE REGULATOR RCP1"/>
    <property type="match status" value="1"/>
</dbReference>
<dbReference type="InterPro" id="IPR052893">
    <property type="entry name" value="TCS_response_regulator"/>
</dbReference>
<dbReference type="InterPro" id="IPR011006">
    <property type="entry name" value="CheY-like_superfamily"/>
</dbReference>
<dbReference type="InterPro" id="IPR001789">
    <property type="entry name" value="Sig_transdc_resp-reg_receiver"/>
</dbReference>
<dbReference type="GO" id="GO:0000160">
    <property type="term" value="P:phosphorelay signal transduction system"/>
    <property type="evidence" value="ECO:0007669"/>
    <property type="project" value="InterPro"/>
</dbReference>
<dbReference type="SUPFAM" id="SSF52172">
    <property type="entry name" value="CheY-like"/>
    <property type="match status" value="1"/>
</dbReference>
<evidence type="ECO:0000313" key="4">
    <source>
        <dbReference type="Proteomes" id="UP000219621"/>
    </source>
</evidence>
<organism evidence="3 4">
    <name type="scientific">Caenispirillum bisanense</name>
    <dbReference type="NCBI Taxonomy" id="414052"/>
    <lineage>
        <taxon>Bacteria</taxon>
        <taxon>Pseudomonadati</taxon>
        <taxon>Pseudomonadota</taxon>
        <taxon>Alphaproteobacteria</taxon>
        <taxon>Rhodospirillales</taxon>
        <taxon>Novispirillaceae</taxon>
        <taxon>Caenispirillum</taxon>
    </lineage>
</organism>
<keyword evidence="1" id="KW-0597">Phosphoprotein</keyword>
<accession>A0A286GF68</accession>
<feature type="domain" description="Response regulatory" evidence="2">
    <location>
        <begin position="12"/>
        <end position="137"/>
    </location>
</feature>
<dbReference type="Proteomes" id="UP000219621">
    <property type="component" value="Unassembled WGS sequence"/>
</dbReference>
<protein>
    <submittedName>
        <fullName evidence="3">Response regulator receiver domain-containing protein</fullName>
    </submittedName>
</protein>